<comment type="caution">
    <text evidence="4">The sequence shown here is derived from an EMBL/GenBank/DDBJ whole genome shotgun (WGS) entry which is preliminary data.</text>
</comment>
<evidence type="ECO:0000256" key="1">
    <source>
        <dbReference type="SAM" id="Coils"/>
    </source>
</evidence>
<proteinExistence type="predicted"/>
<evidence type="ECO:0000256" key="2">
    <source>
        <dbReference type="SAM" id="MobiDB-lite"/>
    </source>
</evidence>
<dbReference type="SUPFAM" id="SSF51261">
    <property type="entry name" value="Duplicated hybrid motif"/>
    <property type="match status" value="1"/>
</dbReference>
<dbReference type="GO" id="GO:0004222">
    <property type="term" value="F:metalloendopeptidase activity"/>
    <property type="evidence" value="ECO:0007669"/>
    <property type="project" value="TreeGrafter"/>
</dbReference>
<dbReference type="Gene3D" id="6.10.250.3150">
    <property type="match status" value="1"/>
</dbReference>
<dbReference type="Proteomes" id="UP000177594">
    <property type="component" value="Unassembled WGS sequence"/>
</dbReference>
<sequence>MHLNSFKFLIVIFIFSFLFFHFAYAQSDSQRIDQLRQQIEALEKEAEQYRSNIAGEQAKAKSLKGEITILENQIKRLQTQINITSKNINKTGIEIEGLQGNIFDTQQKINYKRDTIGRLILALYKQDQESLVEILIKNQNLSDFLRQNQYNTTVSATLFDIVDQLKDEKESLEETKINFENKKQELESLNQKQKQQNNSLGQTKTGKNTLLAQTKGQEAQYQKMLNEVEQKKSLFFTELKELETKIIQGGLYILHVKAENLPPKKTKLFQWPEDDYRITQGYGCTAYARCNRSRGPYGGAPHNGLDMASGYGSPIQAIGDGEIIANGKNDGWGNWIAIKHLSYNLVSLYGHLSAFEFLRVGTLVKTGQTIGYEGDTGNATGSHVHLSLYKEFFTYLKENNGQLYFNYFEGSINPLDYL</sequence>
<feature type="coiled-coil region" evidence="1">
    <location>
        <begin position="25"/>
        <end position="87"/>
    </location>
</feature>
<dbReference type="InterPro" id="IPR011055">
    <property type="entry name" value="Dup_hybrid_motif"/>
</dbReference>
<evidence type="ECO:0000313" key="5">
    <source>
        <dbReference type="Proteomes" id="UP000177594"/>
    </source>
</evidence>
<name>A0A1F8EGL1_9BACT</name>
<dbReference type="PANTHER" id="PTHR21666:SF270">
    <property type="entry name" value="MUREIN HYDROLASE ACTIVATOR ENVC"/>
    <property type="match status" value="1"/>
</dbReference>
<organism evidence="4 5">
    <name type="scientific">Candidatus Yanofskybacteria bacterium RIFCSPHIGHO2_01_FULL_39_8b</name>
    <dbReference type="NCBI Taxonomy" id="1802659"/>
    <lineage>
        <taxon>Bacteria</taxon>
        <taxon>Candidatus Yanofskyibacteriota</taxon>
    </lineage>
</organism>
<dbReference type="InterPro" id="IPR050570">
    <property type="entry name" value="Cell_wall_metabolism_enzyme"/>
</dbReference>
<feature type="domain" description="M23ase beta-sheet core" evidence="3">
    <location>
        <begin position="301"/>
        <end position="390"/>
    </location>
</feature>
<dbReference type="Gene3D" id="2.70.70.10">
    <property type="entry name" value="Glucose Permease (Domain IIA)"/>
    <property type="match status" value="1"/>
</dbReference>
<dbReference type="PANTHER" id="PTHR21666">
    <property type="entry name" value="PEPTIDASE-RELATED"/>
    <property type="match status" value="1"/>
</dbReference>
<dbReference type="InterPro" id="IPR016047">
    <property type="entry name" value="M23ase_b-sheet_dom"/>
</dbReference>
<dbReference type="CDD" id="cd12797">
    <property type="entry name" value="M23_peptidase"/>
    <property type="match status" value="1"/>
</dbReference>
<keyword evidence="1" id="KW-0175">Coiled coil</keyword>
<accession>A0A1F8EGL1</accession>
<feature type="region of interest" description="Disordered" evidence="2">
    <location>
        <begin position="187"/>
        <end position="206"/>
    </location>
</feature>
<reference evidence="4 5" key="1">
    <citation type="journal article" date="2016" name="Nat. Commun.">
        <title>Thousands of microbial genomes shed light on interconnected biogeochemical processes in an aquifer system.</title>
        <authorList>
            <person name="Anantharaman K."/>
            <person name="Brown C.T."/>
            <person name="Hug L.A."/>
            <person name="Sharon I."/>
            <person name="Castelle C.J."/>
            <person name="Probst A.J."/>
            <person name="Thomas B.C."/>
            <person name="Singh A."/>
            <person name="Wilkins M.J."/>
            <person name="Karaoz U."/>
            <person name="Brodie E.L."/>
            <person name="Williams K.H."/>
            <person name="Hubbard S.S."/>
            <person name="Banfield J.F."/>
        </authorList>
    </citation>
    <scope>NUCLEOTIDE SEQUENCE [LARGE SCALE GENOMIC DNA]</scope>
</reference>
<dbReference type="AlphaFoldDB" id="A0A1F8EGL1"/>
<feature type="compositionally biased region" description="Low complexity" evidence="2">
    <location>
        <begin position="187"/>
        <end position="200"/>
    </location>
</feature>
<evidence type="ECO:0000313" key="4">
    <source>
        <dbReference type="EMBL" id="OGM99964.1"/>
    </source>
</evidence>
<evidence type="ECO:0000259" key="3">
    <source>
        <dbReference type="Pfam" id="PF01551"/>
    </source>
</evidence>
<protein>
    <recommendedName>
        <fullName evidence="3">M23ase beta-sheet core domain-containing protein</fullName>
    </recommendedName>
</protein>
<dbReference type="Pfam" id="PF01551">
    <property type="entry name" value="Peptidase_M23"/>
    <property type="match status" value="1"/>
</dbReference>
<gene>
    <name evidence="4" type="ORF">A2817_00750</name>
</gene>
<dbReference type="EMBL" id="MGIZ01000006">
    <property type="protein sequence ID" value="OGM99964.1"/>
    <property type="molecule type" value="Genomic_DNA"/>
</dbReference>